<dbReference type="GO" id="GO:0005634">
    <property type="term" value="C:nucleus"/>
    <property type="evidence" value="ECO:0007669"/>
    <property type="project" value="UniProtKB-SubCell"/>
</dbReference>
<dbReference type="AlphaFoldDB" id="A0A1X2IGY2"/>
<keyword evidence="3" id="KW-0479">Metal-binding</keyword>
<organism evidence="12 13">
    <name type="scientific">Absidia repens</name>
    <dbReference type="NCBI Taxonomy" id="90262"/>
    <lineage>
        <taxon>Eukaryota</taxon>
        <taxon>Fungi</taxon>
        <taxon>Fungi incertae sedis</taxon>
        <taxon>Mucoromycota</taxon>
        <taxon>Mucoromycotina</taxon>
        <taxon>Mucoromycetes</taxon>
        <taxon>Mucorales</taxon>
        <taxon>Cunninghamellaceae</taxon>
        <taxon>Absidia</taxon>
    </lineage>
</organism>
<dbReference type="InterPro" id="IPR050806">
    <property type="entry name" value="pacC/RIM101"/>
</dbReference>
<feature type="compositionally biased region" description="Low complexity" evidence="10">
    <location>
        <begin position="274"/>
        <end position="312"/>
    </location>
</feature>
<keyword evidence="6" id="KW-0862">Zinc</keyword>
<dbReference type="GO" id="GO:0008270">
    <property type="term" value="F:zinc ion binding"/>
    <property type="evidence" value="ECO:0007669"/>
    <property type="project" value="UniProtKB-KW"/>
</dbReference>
<reference evidence="12 13" key="1">
    <citation type="submission" date="2016-07" db="EMBL/GenBank/DDBJ databases">
        <title>Pervasive Adenine N6-methylation of Active Genes in Fungi.</title>
        <authorList>
            <consortium name="DOE Joint Genome Institute"/>
            <person name="Mondo S.J."/>
            <person name="Dannebaum R.O."/>
            <person name="Kuo R.C."/>
            <person name="Labutti K."/>
            <person name="Haridas S."/>
            <person name="Kuo A."/>
            <person name="Salamov A."/>
            <person name="Ahrendt S.R."/>
            <person name="Lipzen A."/>
            <person name="Sullivan W."/>
            <person name="Andreopoulos W.B."/>
            <person name="Clum A."/>
            <person name="Lindquist E."/>
            <person name="Daum C."/>
            <person name="Ramamoorthy G.K."/>
            <person name="Gryganskyi A."/>
            <person name="Culley D."/>
            <person name="Magnuson J.K."/>
            <person name="James T.Y."/>
            <person name="O'Malley M.A."/>
            <person name="Stajich J.E."/>
            <person name="Spatafora J.W."/>
            <person name="Visel A."/>
            <person name="Grigoriev I.V."/>
        </authorList>
    </citation>
    <scope>NUCLEOTIDE SEQUENCE [LARGE SCALE GENOMIC DNA]</scope>
    <source>
        <strain evidence="12 13">NRRL 1336</strain>
    </source>
</reference>
<gene>
    <name evidence="12" type="ORF">BCR42DRAFT_451282</name>
</gene>
<comment type="caution">
    <text evidence="12">The sequence shown here is derived from an EMBL/GenBank/DDBJ whole genome shotgun (WGS) entry which is preliminary data.</text>
</comment>
<dbReference type="Proteomes" id="UP000193560">
    <property type="component" value="Unassembled WGS sequence"/>
</dbReference>
<comment type="subcellular location">
    <subcellularLocation>
        <location evidence="1">Nucleus</location>
    </subcellularLocation>
</comment>
<dbReference type="InterPro" id="IPR013087">
    <property type="entry name" value="Znf_C2H2_type"/>
</dbReference>
<name>A0A1X2IGY2_9FUNG</name>
<dbReference type="EMBL" id="MCGE01000011">
    <property type="protein sequence ID" value="ORZ16320.1"/>
    <property type="molecule type" value="Genomic_DNA"/>
</dbReference>
<feature type="domain" description="C2H2-type" evidence="11">
    <location>
        <begin position="8"/>
        <end position="38"/>
    </location>
</feature>
<evidence type="ECO:0000256" key="6">
    <source>
        <dbReference type="ARBA" id="ARBA00022833"/>
    </source>
</evidence>
<keyword evidence="2" id="KW-0678">Repressor</keyword>
<dbReference type="SUPFAM" id="SSF57667">
    <property type="entry name" value="beta-beta-alpha zinc fingers"/>
    <property type="match status" value="1"/>
</dbReference>
<dbReference type="FunFam" id="3.30.160.60:FF:002343">
    <property type="entry name" value="Zinc finger protein 33A"/>
    <property type="match status" value="1"/>
</dbReference>
<feature type="compositionally biased region" description="Polar residues" evidence="10">
    <location>
        <begin position="102"/>
        <end position="113"/>
    </location>
</feature>
<dbReference type="OrthoDB" id="6155966at2759"/>
<keyword evidence="7" id="KW-0539">Nucleus</keyword>
<evidence type="ECO:0000256" key="3">
    <source>
        <dbReference type="ARBA" id="ARBA00022723"/>
    </source>
</evidence>
<proteinExistence type="inferred from homology"/>
<accession>A0A1X2IGY2</accession>
<feature type="domain" description="C2H2-type" evidence="11">
    <location>
        <begin position="44"/>
        <end position="73"/>
    </location>
</feature>
<feature type="compositionally biased region" description="Polar residues" evidence="10">
    <location>
        <begin position="502"/>
        <end position="527"/>
    </location>
</feature>
<feature type="region of interest" description="Disordered" evidence="10">
    <location>
        <begin position="87"/>
        <end position="162"/>
    </location>
</feature>
<keyword evidence="5 9" id="KW-0863">Zinc-finger</keyword>
<dbReference type="GO" id="GO:0045944">
    <property type="term" value="P:positive regulation of transcription by RNA polymerase II"/>
    <property type="evidence" value="ECO:0007669"/>
    <property type="project" value="TreeGrafter"/>
</dbReference>
<comment type="similarity">
    <text evidence="8">Belongs to the pacC/RIM101 family.</text>
</comment>
<dbReference type="PROSITE" id="PS00028">
    <property type="entry name" value="ZINC_FINGER_C2H2_1"/>
    <property type="match status" value="3"/>
</dbReference>
<evidence type="ECO:0000313" key="12">
    <source>
        <dbReference type="EMBL" id="ORZ16320.1"/>
    </source>
</evidence>
<dbReference type="PANTHER" id="PTHR47257">
    <property type="entry name" value="PH-RESPONSE TRANSCRIPTION FACTOR PACC/RIM101"/>
    <property type="match status" value="1"/>
</dbReference>
<feature type="compositionally biased region" description="Low complexity" evidence="10">
    <location>
        <begin position="564"/>
        <end position="578"/>
    </location>
</feature>
<feature type="region of interest" description="Disordered" evidence="10">
    <location>
        <begin position="502"/>
        <end position="615"/>
    </location>
</feature>
<dbReference type="PANTHER" id="PTHR47257:SF1">
    <property type="entry name" value="PH-RESPONSE TRANSCRIPTION FACTOR PACC_RIM101"/>
    <property type="match status" value="1"/>
</dbReference>
<evidence type="ECO:0000256" key="2">
    <source>
        <dbReference type="ARBA" id="ARBA00022491"/>
    </source>
</evidence>
<keyword evidence="13" id="KW-1185">Reference proteome</keyword>
<feature type="region of interest" description="Disordered" evidence="10">
    <location>
        <begin position="273"/>
        <end position="312"/>
    </location>
</feature>
<feature type="domain" description="C2H2-type" evidence="11">
    <location>
        <begin position="74"/>
        <end position="101"/>
    </location>
</feature>
<dbReference type="STRING" id="90262.A0A1X2IGY2"/>
<dbReference type="InterPro" id="IPR036236">
    <property type="entry name" value="Znf_C2H2_sf"/>
</dbReference>
<evidence type="ECO:0000256" key="4">
    <source>
        <dbReference type="ARBA" id="ARBA00022737"/>
    </source>
</evidence>
<feature type="compositionally biased region" description="Polar residues" evidence="10">
    <location>
        <begin position="450"/>
        <end position="464"/>
    </location>
</feature>
<feature type="region of interest" description="Disordered" evidence="10">
    <location>
        <begin position="450"/>
        <end position="472"/>
    </location>
</feature>
<feature type="compositionally biased region" description="Basic and acidic residues" evidence="10">
    <location>
        <begin position="87"/>
        <end position="99"/>
    </location>
</feature>
<dbReference type="PROSITE" id="PS50157">
    <property type="entry name" value="ZINC_FINGER_C2H2_2"/>
    <property type="match status" value="3"/>
</dbReference>
<feature type="compositionally biased region" description="Polar residues" evidence="10">
    <location>
        <begin position="126"/>
        <end position="140"/>
    </location>
</feature>
<dbReference type="Gene3D" id="3.30.160.60">
    <property type="entry name" value="Classic Zinc Finger"/>
    <property type="match status" value="2"/>
</dbReference>
<evidence type="ECO:0000256" key="8">
    <source>
        <dbReference type="ARBA" id="ARBA00038089"/>
    </source>
</evidence>
<evidence type="ECO:0000256" key="10">
    <source>
        <dbReference type="SAM" id="MobiDB-lite"/>
    </source>
</evidence>
<evidence type="ECO:0000259" key="11">
    <source>
        <dbReference type="PROSITE" id="PS50157"/>
    </source>
</evidence>
<evidence type="ECO:0000256" key="7">
    <source>
        <dbReference type="ARBA" id="ARBA00023242"/>
    </source>
</evidence>
<evidence type="ECO:0000313" key="13">
    <source>
        <dbReference type="Proteomes" id="UP000193560"/>
    </source>
</evidence>
<dbReference type="SMART" id="SM00355">
    <property type="entry name" value="ZnF_C2H2"/>
    <property type="match status" value="3"/>
</dbReference>
<evidence type="ECO:0000256" key="1">
    <source>
        <dbReference type="ARBA" id="ARBA00004123"/>
    </source>
</evidence>
<evidence type="ECO:0000256" key="5">
    <source>
        <dbReference type="ARBA" id="ARBA00022771"/>
    </source>
</evidence>
<sequence length="646" mass="72905">MEFSQETFTCHWKLCSNQYLDPEQLYNHLTNDHVGRKSTGNLCLTCQWENCDVTVVKRDHITSHLRVHVPLKPHHCHSCEKSFKRPQDLKKHEKIHTEEDATTVSSPSASVNHPLTPPRLVRTDKSSSTSSTPLHQTTPHQVPISPPQSTHSDDFTHESWNGRSSISPYTDYDDQFTPIPHSHSKQVHGYGFNHMDSFNTPEQVITDILDTNIKPEYNTDVADRLTLLQNMMDSGLGLDEMNMGIPNDDQLSDINKWLLDLSNNIQTVGGLPMQQEQHPSYQQYQTQPMGYQHQPQQQHQQQQQQQQHQQQQYMYQNNDYTDIMLQSFNAPSSEADILYPPSEYDMYVRSHPVQAPSPAATTTSPSTTMEYDTIAPSHLYGNMNLYEQQQQQQQPDHHHQMQHPSFIPQQNQHYQGYSGITGVRPSYQATPNISTSSYFVPEVQSTMAFQNGNVSRKADNNPSGGETDKEQKDYFVPSKEKNGAHEDKKNLATLVNVFASMNDNSNTTSTPIVVTKPNNSTTDISSSNEKKSDMSELNVDDNGTLGDDDDGDHHHHQSTGIGGVSSSSSVDNAGASAAPSLPPKRTRSTKQMLYPDDSKPDDALPLSREQQEKHQQLVLRISKWVNDGYRKRKSGATRQSTTLEVA</sequence>
<keyword evidence="4" id="KW-0677">Repeat</keyword>
<protein>
    <recommendedName>
        <fullName evidence="11">C2H2-type domain-containing protein</fullName>
    </recommendedName>
</protein>
<evidence type="ECO:0000256" key="9">
    <source>
        <dbReference type="PROSITE-ProRule" id="PRU00042"/>
    </source>
</evidence>